<evidence type="ECO:0000313" key="4">
    <source>
        <dbReference type="EMBL" id="KAG8466842.1"/>
    </source>
</evidence>
<comment type="similarity">
    <text evidence="1">Belongs to the glycosyltransferase 47 family.</text>
</comment>
<gene>
    <name evidence="4" type="ORF">KFE25_008221</name>
</gene>
<dbReference type="GO" id="GO:0016757">
    <property type="term" value="F:glycosyltransferase activity"/>
    <property type="evidence" value="ECO:0007669"/>
    <property type="project" value="InterPro"/>
</dbReference>
<dbReference type="EMBL" id="JAGTXO010000007">
    <property type="protein sequence ID" value="KAG8466842.1"/>
    <property type="molecule type" value="Genomic_DNA"/>
</dbReference>
<keyword evidence="5" id="KW-1185">Reference proteome</keyword>
<protein>
    <recommendedName>
        <fullName evidence="3">Exostosin GT47 domain-containing protein</fullName>
    </recommendedName>
</protein>
<reference evidence="4" key="1">
    <citation type="submission" date="2021-05" db="EMBL/GenBank/DDBJ databases">
        <title>The genome of the haptophyte Pavlova lutheri (Diacronema luteri, Pavlovales) - a model for lipid biosynthesis in eukaryotic algae.</title>
        <authorList>
            <person name="Hulatt C.J."/>
            <person name="Posewitz M.C."/>
        </authorList>
    </citation>
    <scope>NUCLEOTIDE SEQUENCE</scope>
    <source>
        <strain evidence="4">NIVA-4/92</strain>
    </source>
</reference>
<feature type="domain" description="Exostosin GT47" evidence="3">
    <location>
        <begin position="43"/>
        <end position="369"/>
    </location>
</feature>
<feature type="signal peptide" evidence="2">
    <location>
        <begin position="1"/>
        <end position="20"/>
    </location>
</feature>
<dbReference type="PANTHER" id="PTHR11062:SF376">
    <property type="entry name" value="EXOSTOSIN FAMILY PROTEIN"/>
    <property type="match status" value="1"/>
</dbReference>
<keyword evidence="2" id="KW-0732">Signal</keyword>
<evidence type="ECO:0000256" key="1">
    <source>
        <dbReference type="ARBA" id="ARBA00010271"/>
    </source>
</evidence>
<evidence type="ECO:0000259" key="3">
    <source>
        <dbReference type="Pfam" id="PF03016"/>
    </source>
</evidence>
<feature type="chain" id="PRO_5035307844" description="Exostosin GT47 domain-containing protein" evidence="2">
    <location>
        <begin position="21"/>
        <end position="472"/>
    </location>
</feature>
<evidence type="ECO:0000313" key="5">
    <source>
        <dbReference type="Proteomes" id="UP000751190"/>
    </source>
</evidence>
<dbReference type="Pfam" id="PF03016">
    <property type="entry name" value="Exostosin_GT47"/>
    <property type="match status" value="1"/>
</dbReference>
<dbReference type="PANTHER" id="PTHR11062">
    <property type="entry name" value="EXOSTOSIN HEPARAN SULFATE GLYCOSYLTRANSFERASE -RELATED"/>
    <property type="match status" value="1"/>
</dbReference>
<organism evidence="4 5">
    <name type="scientific">Diacronema lutheri</name>
    <name type="common">Unicellular marine alga</name>
    <name type="synonym">Monochrysis lutheri</name>
    <dbReference type="NCBI Taxonomy" id="2081491"/>
    <lineage>
        <taxon>Eukaryota</taxon>
        <taxon>Haptista</taxon>
        <taxon>Haptophyta</taxon>
        <taxon>Pavlovophyceae</taxon>
        <taxon>Pavlovales</taxon>
        <taxon>Pavlovaceae</taxon>
        <taxon>Diacronema</taxon>
    </lineage>
</organism>
<dbReference type="Proteomes" id="UP000751190">
    <property type="component" value="Unassembled WGS sequence"/>
</dbReference>
<dbReference type="InterPro" id="IPR004263">
    <property type="entry name" value="Exostosin"/>
</dbReference>
<sequence>MRGGLAWLVVAALGSARGEANPAHPTKVRAGLALPPCDPLAPRPRVHVYNLPEDLTDAPNSERRWRSYAMFFARVRTSPFYEADGRCADYFLIPHRAFTFVTSKQPAMRGLAPRLFSFIAQRWPYWNASARVDSARHIIYSPCDYGPECLHVDKAYKSRSARRLPRAHPADRTRLVLHVELTGREDWRPSLDGGETCGRCFLPGVDIRLPSPPDHNCGPLCGYSHAVLVRNAIWGRPPAERRALLAARREHTFFFAGRSMHTGDARSLLRAHHAGRPGWRIGVSAGLGGRVSISDAMLSASFCGSPPGKQDGDSDRFLPALLFGCIPVFFEHDGQREWRPLEGHPDVPWDAFSLRVRTRDIAQLHAVLGNISHARVVRMRTAMAGAWERMLFTSFPIERAKFDWWRMRAEGGEWAARKSWKWASYLGESGSRDAFAGLMDILRARLQPDAPPLMFTSNQRALEAQLPSGVSS</sequence>
<name>A0A8J5XNY1_DIALT</name>
<dbReference type="InterPro" id="IPR040911">
    <property type="entry name" value="Exostosin_GT47"/>
</dbReference>
<evidence type="ECO:0000256" key="2">
    <source>
        <dbReference type="SAM" id="SignalP"/>
    </source>
</evidence>
<comment type="caution">
    <text evidence="4">The sequence shown here is derived from an EMBL/GenBank/DDBJ whole genome shotgun (WGS) entry which is preliminary data.</text>
</comment>
<dbReference type="AlphaFoldDB" id="A0A8J5XNY1"/>
<dbReference type="OrthoDB" id="1924787at2759"/>
<accession>A0A8J5XNY1</accession>
<proteinExistence type="inferred from homology"/>